<reference evidence="3 4" key="1">
    <citation type="journal article" date="2024" name="IMA Fungus">
        <title>IMA Genome - F19 : A genome assembly and annotation guide to empower mycologists, including annotated draft genome sequences of Ceratocystis pirilliformis, Diaporthe australafricana, Fusarium ophioides, Paecilomyces lecythidis, and Sporothrix stenoceras.</title>
        <authorList>
            <person name="Aylward J."/>
            <person name="Wilson A.M."/>
            <person name="Visagie C.M."/>
            <person name="Spraker J."/>
            <person name="Barnes I."/>
            <person name="Buitendag C."/>
            <person name="Ceriani C."/>
            <person name="Del Mar Angel L."/>
            <person name="du Plessis D."/>
            <person name="Fuchs T."/>
            <person name="Gasser K."/>
            <person name="Kramer D."/>
            <person name="Li W."/>
            <person name="Munsamy K."/>
            <person name="Piso A."/>
            <person name="Price J.L."/>
            <person name="Sonnekus B."/>
            <person name="Thomas C."/>
            <person name="van der Nest A."/>
            <person name="van Dijk A."/>
            <person name="van Heerden A."/>
            <person name="van Vuuren N."/>
            <person name="Yilmaz N."/>
            <person name="Duong T.A."/>
            <person name="van der Merwe N.A."/>
            <person name="Wingfield M.J."/>
            <person name="Wingfield B.D."/>
        </authorList>
    </citation>
    <scope>NUCLEOTIDE SEQUENCE [LARGE SCALE GENOMIC DNA]</scope>
    <source>
        <strain evidence="3 4">CMW 18167</strain>
    </source>
</reference>
<dbReference type="EMBL" id="JAVDPF010000037">
    <property type="protein sequence ID" value="KAL1868809.1"/>
    <property type="molecule type" value="Genomic_DNA"/>
</dbReference>
<name>A0ABR3WYP4_9EURO</name>
<organism evidence="3 4">
    <name type="scientific">Paecilomyces lecythidis</name>
    <dbReference type="NCBI Taxonomy" id="3004212"/>
    <lineage>
        <taxon>Eukaryota</taxon>
        <taxon>Fungi</taxon>
        <taxon>Dikarya</taxon>
        <taxon>Ascomycota</taxon>
        <taxon>Pezizomycotina</taxon>
        <taxon>Eurotiomycetes</taxon>
        <taxon>Eurotiomycetidae</taxon>
        <taxon>Eurotiales</taxon>
        <taxon>Thermoascaceae</taxon>
        <taxon>Paecilomyces</taxon>
    </lineage>
</organism>
<dbReference type="InterPro" id="IPR012132">
    <property type="entry name" value="GMC_OxRdtase"/>
</dbReference>
<dbReference type="PIRSF" id="PIRSF000137">
    <property type="entry name" value="Alcohol_oxidase"/>
    <property type="match status" value="1"/>
</dbReference>
<dbReference type="Pfam" id="PF00732">
    <property type="entry name" value="GMC_oxred_N"/>
    <property type="match status" value="1"/>
</dbReference>
<dbReference type="PANTHER" id="PTHR11552:SF210">
    <property type="entry name" value="GLUCOSE-METHANOL-CHOLINE OXIDOREDUCTASE N-TERMINAL DOMAIN-CONTAINING PROTEIN-RELATED"/>
    <property type="match status" value="1"/>
</dbReference>
<accession>A0ABR3WYP4</accession>
<dbReference type="Gene3D" id="3.30.560.10">
    <property type="entry name" value="Glucose Oxidase, domain 3"/>
    <property type="match status" value="1"/>
</dbReference>
<keyword evidence="4" id="KW-1185">Reference proteome</keyword>
<dbReference type="InterPro" id="IPR036188">
    <property type="entry name" value="FAD/NAD-bd_sf"/>
</dbReference>
<dbReference type="PROSITE" id="PS00624">
    <property type="entry name" value="GMC_OXRED_2"/>
    <property type="match status" value="1"/>
</dbReference>
<gene>
    <name evidence="3" type="ORF">Plec18167_008114</name>
</gene>
<evidence type="ECO:0000256" key="1">
    <source>
        <dbReference type="ARBA" id="ARBA00010790"/>
    </source>
</evidence>
<dbReference type="PANTHER" id="PTHR11552">
    <property type="entry name" value="GLUCOSE-METHANOL-CHOLINE GMC OXIDOREDUCTASE"/>
    <property type="match status" value="1"/>
</dbReference>
<evidence type="ECO:0000313" key="4">
    <source>
        <dbReference type="Proteomes" id="UP001583193"/>
    </source>
</evidence>
<dbReference type="Pfam" id="PF05199">
    <property type="entry name" value="GMC_oxred_C"/>
    <property type="match status" value="1"/>
</dbReference>
<comment type="similarity">
    <text evidence="1">Belongs to the GMC oxidoreductase family.</text>
</comment>
<dbReference type="SUPFAM" id="SSF51905">
    <property type="entry name" value="FAD/NAD(P)-binding domain"/>
    <property type="match status" value="1"/>
</dbReference>
<dbReference type="InterPro" id="IPR000172">
    <property type="entry name" value="GMC_OxRdtase_N"/>
</dbReference>
<dbReference type="SUPFAM" id="SSF54373">
    <property type="entry name" value="FAD-linked reductases, C-terminal domain"/>
    <property type="match status" value="1"/>
</dbReference>
<dbReference type="Proteomes" id="UP001583193">
    <property type="component" value="Unassembled WGS sequence"/>
</dbReference>
<dbReference type="InterPro" id="IPR007867">
    <property type="entry name" value="GMC_OxRtase_C"/>
</dbReference>
<protein>
    <recommendedName>
        <fullName evidence="2">Glucose-methanol-choline oxidoreductase N-terminal domain-containing protein</fullName>
    </recommendedName>
</protein>
<feature type="domain" description="Glucose-methanol-choline oxidoreductase N-terminal" evidence="2">
    <location>
        <begin position="291"/>
        <end position="305"/>
    </location>
</feature>
<proteinExistence type="inferred from homology"/>
<evidence type="ECO:0000313" key="3">
    <source>
        <dbReference type="EMBL" id="KAL1868809.1"/>
    </source>
</evidence>
<sequence>MAEPGGLSSSFSSVQDNEFDIIIVGGGTAGLVIAARLSEDANTRVLVIEAGADTKNDPRVYTPGLMSLLYGDKSVDWDYMTPPQPHLKGRQLGQSRGKMLGGSSAMNFCAILYPSKSDMDAWAALGNPGWDSESVLPYLRKFHTFHPPGDATKGGIDVDYIDANLQGTNGPIQVSFGSDGYSETNRAWTDTFHRLGYGVSGDPITGEALGCFTNPTSVHPTTKERSSSRTAYYNDEVAKRPNLQILTEALVEKVLLEEVEGSIVATGVRLQTKDGQHHEITAKDEVVISGGAINSPQILELSGIGERQLLESLGVSTIIDNPHVGENLQDHVFSSLSFELADGFHSADGLASPEILRVLISQLETTRDGPLGDSWLSVAYMPLMDLSGPVDTHEIKSMIDAYIDKYPSFSAKEQQYKILRESLENPKEPSAEYMLLPFQINMRPVLTLSDVITRKDTKGEFITIIVMLNHPFSRGEVHITSADPTAKANFDPRYLSHPLDVEILARQTQYIENIASTEPFASVLKRDGVRIPADRTAHDLETSKDIVRDRPISVFHPCGTCAMMPREIGGVVNERLIVHGTRNLRIADASIFPLEPVGNIQSCVYLVAEKAADLIKEDRNKE</sequence>
<evidence type="ECO:0000259" key="2">
    <source>
        <dbReference type="PROSITE" id="PS00624"/>
    </source>
</evidence>
<comment type="caution">
    <text evidence="3">The sequence shown here is derived from an EMBL/GenBank/DDBJ whole genome shotgun (WGS) entry which is preliminary data.</text>
</comment>
<dbReference type="Gene3D" id="3.50.50.60">
    <property type="entry name" value="FAD/NAD(P)-binding domain"/>
    <property type="match status" value="1"/>
</dbReference>